<name>A0ACD5ZTV4_AVESA</name>
<accession>A0ACD5ZTV4</accession>
<keyword evidence="2" id="KW-1185">Reference proteome</keyword>
<dbReference type="EnsemblPlants" id="AVESA.00010b.r2.7CG0660440.2">
    <property type="protein sequence ID" value="AVESA.00010b.r2.7CG0660440.2.CDS"/>
    <property type="gene ID" value="AVESA.00010b.r2.7CG0660440"/>
</dbReference>
<organism evidence="1 2">
    <name type="scientific">Avena sativa</name>
    <name type="common">Oat</name>
    <dbReference type="NCBI Taxonomy" id="4498"/>
    <lineage>
        <taxon>Eukaryota</taxon>
        <taxon>Viridiplantae</taxon>
        <taxon>Streptophyta</taxon>
        <taxon>Embryophyta</taxon>
        <taxon>Tracheophyta</taxon>
        <taxon>Spermatophyta</taxon>
        <taxon>Magnoliopsida</taxon>
        <taxon>Liliopsida</taxon>
        <taxon>Poales</taxon>
        <taxon>Poaceae</taxon>
        <taxon>BOP clade</taxon>
        <taxon>Pooideae</taxon>
        <taxon>Poodae</taxon>
        <taxon>Poeae</taxon>
        <taxon>Poeae Chloroplast Group 1 (Aveneae type)</taxon>
        <taxon>Aveninae</taxon>
        <taxon>Avena</taxon>
    </lineage>
</organism>
<dbReference type="Proteomes" id="UP001732700">
    <property type="component" value="Chromosome 7C"/>
</dbReference>
<proteinExistence type="predicted"/>
<evidence type="ECO:0000313" key="1">
    <source>
        <dbReference type="EnsemblPlants" id="AVESA.00010b.r2.7CG0660440.2.CDS"/>
    </source>
</evidence>
<sequence>MGEKGCGRCSGWQGHYYREHMDVDKIRFFKLMTADLQQRMRIPDKFARNFIRQMQTAEGLDLKVPSGETWHVGVTNVTNELFLEAGWGDFAKAHELRENDLLLFTCSGRSSFEVLIFDSSGCEKLSPLFAGGKCKHFDDMVMGQQIEQYSLSVDDESDSDDYDYDYDYDYDDDDDDDISVPGQLVVSPHSASNSKKHTAKTKARKDLPEEENDHERCTNPDYYYSRAASQLTDDEIRQVNGLASTRPGNPAFVTVLHRTHLQTRHNFLIIPYKFAADHLQGRPPDVLLFRPSREEQWGVRYYHGSKKRGFNCRRWQARRRA</sequence>
<protein>
    <submittedName>
        <fullName evidence="1">Uncharacterized protein</fullName>
    </submittedName>
</protein>
<evidence type="ECO:0000313" key="2">
    <source>
        <dbReference type="Proteomes" id="UP001732700"/>
    </source>
</evidence>
<reference evidence="1" key="2">
    <citation type="submission" date="2025-09" db="UniProtKB">
        <authorList>
            <consortium name="EnsemblPlants"/>
        </authorList>
    </citation>
    <scope>IDENTIFICATION</scope>
</reference>
<reference evidence="1" key="1">
    <citation type="submission" date="2021-05" db="EMBL/GenBank/DDBJ databases">
        <authorList>
            <person name="Scholz U."/>
            <person name="Mascher M."/>
            <person name="Fiebig A."/>
        </authorList>
    </citation>
    <scope>NUCLEOTIDE SEQUENCE [LARGE SCALE GENOMIC DNA]</scope>
</reference>